<dbReference type="OrthoDB" id="9812066at2"/>
<evidence type="ECO:0000313" key="1">
    <source>
        <dbReference type="EMBL" id="BAQ44109.1"/>
    </source>
</evidence>
<gene>
    <name evidence="1" type="ORF">Maq22A_c03325</name>
</gene>
<dbReference type="EMBL" id="AP014704">
    <property type="protein sequence ID" value="BAQ44109.1"/>
    <property type="molecule type" value="Genomic_DNA"/>
</dbReference>
<dbReference type="AlphaFoldDB" id="A0A0C6FGC1"/>
<dbReference type="RefSeq" id="WP_082742379.1">
    <property type="nucleotide sequence ID" value="NZ_AP014704.1"/>
</dbReference>
<sequence>MRIFKTKHFARLARRSKVMDGTLRDDVTRAEAGQIDAQFGKFMIKQCVERPGEGRSAGFRAVMVFKTGDMTVFLYLFP</sequence>
<proteinExistence type="predicted"/>
<reference evidence="1 2" key="1">
    <citation type="journal article" date="2015" name="Genome Announc.">
        <title>Complete Genome Sequence of Methylobacterium aquaticum Strain 22A, Isolated from Racomitrium japonicum Moss.</title>
        <authorList>
            <person name="Tani A."/>
            <person name="Ogura Y."/>
            <person name="Hayashi T."/>
            <person name="Kimbara K."/>
        </authorList>
    </citation>
    <scope>NUCLEOTIDE SEQUENCE [LARGE SCALE GENOMIC DNA]</scope>
    <source>
        <strain evidence="1 2">MA-22A</strain>
    </source>
</reference>
<dbReference type="KEGG" id="maqu:Maq22A_c03325"/>
<dbReference type="InterPro" id="IPR009387">
    <property type="entry name" value="HigB-2"/>
</dbReference>
<dbReference type="Proteomes" id="UP000061432">
    <property type="component" value="Chromosome"/>
</dbReference>
<evidence type="ECO:0008006" key="3">
    <source>
        <dbReference type="Google" id="ProtNLM"/>
    </source>
</evidence>
<dbReference type="Pfam" id="PF06296">
    <property type="entry name" value="RelE"/>
    <property type="match status" value="1"/>
</dbReference>
<organism evidence="1 2">
    <name type="scientific">Methylobacterium aquaticum</name>
    <dbReference type="NCBI Taxonomy" id="270351"/>
    <lineage>
        <taxon>Bacteria</taxon>
        <taxon>Pseudomonadati</taxon>
        <taxon>Pseudomonadota</taxon>
        <taxon>Alphaproteobacteria</taxon>
        <taxon>Hyphomicrobiales</taxon>
        <taxon>Methylobacteriaceae</taxon>
        <taxon>Methylobacterium</taxon>
    </lineage>
</organism>
<dbReference type="PATRIC" id="fig|270351.10.peg.644"/>
<protein>
    <recommendedName>
        <fullName evidence="3">DUF4258 domain-containing protein</fullName>
    </recommendedName>
</protein>
<accession>A0A0C6FGC1</accession>
<reference evidence="2" key="2">
    <citation type="submission" date="2015-01" db="EMBL/GenBank/DDBJ databases">
        <title>Complete genome sequence of Methylobacterium aquaticum strain 22A.</title>
        <authorList>
            <person name="Tani A."/>
            <person name="Ogura Y."/>
            <person name="Hayashi T."/>
        </authorList>
    </citation>
    <scope>NUCLEOTIDE SEQUENCE [LARGE SCALE GENOMIC DNA]</scope>
    <source>
        <strain evidence="2">MA-22A</strain>
    </source>
</reference>
<dbReference type="STRING" id="270351.Maq22A_c03325"/>
<evidence type="ECO:0000313" key="2">
    <source>
        <dbReference type="Proteomes" id="UP000061432"/>
    </source>
</evidence>
<name>A0A0C6FGC1_9HYPH</name>